<evidence type="ECO:0000313" key="2">
    <source>
        <dbReference type="Proteomes" id="UP000007800"/>
    </source>
</evidence>
<gene>
    <name evidence="1" type="ORF">Pmar_PMAR024013</name>
</gene>
<keyword evidence="2" id="KW-1185">Reference proteome</keyword>
<accession>C5KLJ0</accession>
<name>C5KLJ0_PERM5</name>
<dbReference type="AlphaFoldDB" id="C5KLJ0"/>
<dbReference type="EMBL" id="GG674001">
    <property type="protein sequence ID" value="EER14654.1"/>
    <property type="molecule type" value="Genomic_DNA"/>
</dbReference>
<dbReference type="InParanoid" id="C5KLJ0"/>
<organism evidence="2">
    <name type="scientific">Perkinsus marinus (strain ATCC 50983 / TXsc)</name>
    <dbReference type="NCBI Taxonomy" id="423536"/>
    <lineage>
        <taxon>Eukaryota</taxon>
        <taxon>Sar</taxon>
        <taxon>Alveolata</taxon>
        <taxon>Perkinsozoa</taxon>
        <taxon>Perkinsea</taxon>
        <taxon>Perkinsida</taxon>
        <taxon>Perkinsidae</taxon>
        <taxon>Perkinsus</taxon>
    </lineage>
</organism>
<protein>
    <submittedName>
        <fullName evidence="1">Uncharacterized protein</fullName>
    </submittedName>
</protein>
<proteinExistence type="predicted"/>
<reference evidence="1 2" key="1">
    <citation type="submission" date="2008-07" db="EMBL/GenBank/DDBJ databases">
        <authorList>
            <person name="El-Sayed N."/>
            <person name="Caler E."/>
            <person name="Inman J."/>
            <person name="Amedeo P."/>
            <person name="Hass B."/>
            <person name="Wortman J."/>
        </authorList>
    </citation>
    <scope>NUCLEOTIDE SEQUENCE [LARGE SCALE GENOMIC DNA]</scope>
    <source>
        <strain evidence="2">ATCC 50983 / TXsc</strain>
    </source>
</reference>
<dbReference type="RefSeq" id="XP_002782858.1">
    <property type="nucleotide sequence ID" value="XM_002782812.1"/>
</dbReference>
<dbReference type="GeneID" id="9045676"/>
<evidence type="ECO:0000313" key="1">
    <source>
        <dbReference type="EMBL" id="EER14654.1"/>
    </source>
</evidence>
<sequence>WTLSLKNSALHWGPHELLWMPGTVATTCRSGRQGRW</sequence>
<dbReference type="Proteomes" id="UP000007800">
    <property type="component" value="Unassembled WGS sequence"/>
</dbReference>
<feature type="non-terminal residue" evidence="1">
    <location>
        <position position="1"/>
    </location>
</feature>